<dbReference type="AlphaFoldDB" id="A0A2G9CFN4"/>
<sequence>MNCQVCGRTLGQKDDPLSVDCGGDCWGCIGEIEAAQGWEPSLEKVREEFALGLRPSWTDPSSCC</sequence>
<dbReference type="EMBL" id="PEOG01000001">
    <property type="protein sequence ID" value="PIM55256.1"/>
    <property type="molecule type" value="Genomic_DNA"/>
</dbReference>
<organism evidence="1 2">
    <name type="scientific">Roseateles chitinivorans</name>
    <dbReference type="NCBI Taxonomy" id="2917965"/>
    <lineage>
        <taxon>Bacteria</taxon>
        <taxon>Pseudomonadati</taxon>
        <taxon>Pseudomonadota</taxon>
        <taxon>Betaproteobacteria</taxon>
        <taxon>Burkholderiales</taxon>
        <taxon>Sphaerotilaceae</taxon>
        <taxon>Roseateles</taxon>
    </lineage>
</organism>
<proteinExistence type="predicted"/>
<comment type="caution">
    <text evidence="1">The sequence shown here is derived from an EMBL/GenBank/DDBJ whole genome shotgun (WGS) entry which is preliminary data.</text>
</comment>
<accession>A0A2G9CFN4</accession>
<name>A0A2G9CFN4_9BURK</name>
<keyword evidence="2" id="KW-1185">Reference proteome</keyword>
<evidence type="ECO:0000313" key="1">
    <source>
        <dbReference type="EMBL" id="PIM55256.1"/>
    </source>
</evidence>
<evidence type="ECO:0000313" key="2">
    <source>
        <dbReference type="Proteomes" id="UP000231501"/>
    </source>
</evidence>
<protein>
    <submittedName>
        <fullName evidence="1">Uncharacterized protein</fullName>
    </submittedName>
</protein>
<gene>
    <name evidence="1" type="ORF">CS062_00025</name>
</gene>
<dbReference type="Proteomes" id="UP000231501">
    <property type="component" value="Unassembled WGS sequence"/>
</dbReference>
<reference evidence="1 2" key="1">
    <citation type="submission" date="2017-11" db="EMBL/GenBank/DDBJ databases">
        <title>Draft genome sequence of Mitsuaria sp. HWN-4.</title>
        <authorList>
            <person name="Gundlapally S.R."/>
        </authorList>
    </citation>
    <scope>NUCLEOTIDE SEQUENCE [LARGE SCALE GENOMIC DNA]</scope>
    <source>
        <strain evidence="1 2">HWN-4</strain>
    </source>
</reference>